<dbReference type="PROSITE" id="PS51194">
    <property type="entry name" value="HELICASE_CTER"/>
    <property type="match status" value="1"/>
</dbReference>
<dbReference type="Gene3D" id="3.40.1440.60">
    <property type="entry name" value="PriA, 3(prime) DNA-binding domain"/>
    <property type="match status" value="1"/>
</dbReference>
<keyword evidence="6 12" id="KW-0347">Helicase</keyword>
<feature type="binding site" evidence="12">
    <location>
        <position position="468"/>
    </location>
    <ligand>
        <name>Zn(2+)</name>
        <dbReference type="ChEBI" id="CHEBI:29105"/>
        <label>2</label>
    </ligand>
</feature>
<evidence type="ECO:0000256" key="8">
    <source>
        <dbReference type="ARBA" id="ARBA00022840"/>
    </source>
</evidence>
<dbReference type="Gene3D" id="3.40.50.300">
    <property type="entry name" value="P-loop containing nucleotide triphosphate hydrolases"/>
    <property type="match status" value="2"/>
</dbReference>
<dbReference type="InterPro" id="IPR041222">
    <property type="entry name" value="PriA_3primeBD"/>
</dbReference>
<dbReference type="Pfam" id="PF18074">
    <property type="entry name" value="PriA_C"/>
    <property type="match status" value="1"/>
</dbReference>
<dbReference type="InterPro" id="IPR001650">
    <property type="entry name" value="Helicase_C-like"/>
</dbReference>
<dbReference type="Pfam" id="PF00271">
    <property type="entry name" value="Helicase_C"/>
    <property type="match status" value="1"/>
</dbReference>
<organism evidence="15 16">
    <name type="scientific">Oleispira antarctica RB-8</name>
    <dbReference type="NCBI Taxonomy" id="698738"/>
    <lineage>
        <taxon>Bacteria</taxon>
        <taxon>Pseudomonadati</taxon>
        <taxon>Pseudomonadota</taxon>
        <taxon>Gammaproteobacteria</taxon>
        <taxon>Oceanospirillales</taxon>
        <taxon>Oceanospirillaceae</taxon>
        <taxon>Oleispira</taxon>
    </lineage>
</organism>
<dbReference type="GO" id="GO:0003677">
    <property type="term" value="F:DNA binding"/>
    <property type="evidence" value="ECO:0007669"/>
    <property type="project" value="UniProtKB-UniRule"/>
</dbReference>
<feature type="binding site" evidence="12">
    <location>
        <position position="441"/>
    </location>
    <ligand>
        <name>Zn(2+)</name>
        <dbReference type="ChEBI" id="CHEBI:29105"/>
        <label>1</label>
    </ligand>
</feature>
<comment type="cofactor">
    <cofactor evidence="12">
        <name>Zn(2+)</name>
        <dbReference type="ChEBI" id="CHEBI:29105"/>
    </cofactor>
    <text evidence="12">Binds 2 zinc ions per subunit.</text>
</comment>
<dbReference type="GO" id="GO:0006310">
    <property type="term" value="P:DNA recombination"/>
    <property type="evidence" value="ECO:0007669"/>
    <property type="project" value="InterPro"/>
</dbReference>
<evidence type="ECO:0000256" key="12">
    <source>
        <dbReference type="HAMAP-Rule" id="MF_00983"/>
    </source>
</evidence>
<dbReference type="GO" id="GO:0006270">
    <property type="term" value="P:DNA replication initiation"/>
    <property type="evidence" value="ECO:0007669"/>
    <property type="project" value="TreeGrafter"/>
</dbReference>
<dbReference type="PATRIC" id="fig|698738.3.peg.3741"/>
<keyword evidence="10 12" id="KW-0413">Isomerase</keyword>
<keyword evidence="7 12" id="KW-0862">Zinc</keyword>
<keyword evidence="1 12" id="KW-0639">Primosome</keyword>
<protein>
    <recommendedName>
        <fullName evidence="12">Replication restart protein PriA</fullName>
    </recommendedName>
    <alternativeName>
        <fullName evidence="12">ATP-dependent DNA helicase PriA</fullName>
        <ecNumber evidence="12">5.6.2.4</ecNumber>
    </alternativeName>
    <alternativeName>
        <fullName evidence="12">DNA 3'-5' helicase PriA</fullName>
    </alternativeName>
</protein>
<dbReference type="PROSITE" id="PS51192">
    <property type="entry name" value="HELICASE_ATP_BIND_1"/>
    <property type="match status" value="1"/>
</dbReference>
<dbReference type="InterPro" id="IPR027417">
    <property type="entry name" value="P-loop_NTPase"/>
</dbReference>
<dbReference type="EC" id="5.6.2.4" evidence="12"/>
<dbReference type="FunFam" id="3.40.1440.60:FF:000001">
    <property type="entry name" value="Primosomal protein N"/>
    <property type="match status" value="1"/>
</dbReference>
<dbReference type="NCBIfam" id="TIGR00595">
    <property type="entry name" value="priA"/>
    <property type="match status" value="1"/>
</dbReference>
<dbReference type="NCBIfam" id="NF004067">
    <property type="entry name" value="PRK05580.1-4"/>
    <property type="match status" value="1"/>
</dbReference>
<gene>
    <name evidence="12 15" type="primary">priA</name>
    <name evidence="15" type="ORF">OLEAN_C35940</name>
</gene>
<evidence type="ECO:0000256" key="5">
    <source>
        <dbReference type="ARBA" id="ARBA00022801"/>
    </source>
</evidence>
<dbReference type="InterPro" id="IPR041236">
    <property type="entry name" value="PriA_C"/>
</dbReference>
<dbReference type="PANTHER" id="PTHR30580:SF0">
    <property type="entry name" value="PRIMOSOMAL PROTEIN N"/>
    <property type="match status" value="1"/>
</dbReference>
<dbReference type="GO" id="GO:0005524">
    <property type="term" value="F:ATP binding"/>
    <property type="evidence" value="ECO:0007669"/>
    <property type="project" value="UniProtKB-UniRule"/>
</dbReference>
<evidence type="ECO:0000256" key="3">
    <source>
        <dbReference type="ARBA" id="ARBA00022723"/>
    </source>
</evidence>
<comment type="similarity">
    <text evidence="12">Belongs to the helicase family. PriA subfamily.</text>
</comment>
<dbReference type="Pfam" id="PF00270">
    <property type="entry name" value="DEAD"/>
    <property type="match status" value="1"/>
</dbReference>
<evidence type="ECO:0000256" key="7">
    <source>
        <dbReference type="ARBA" id="ARBA00022833"/>
    </source>
</evidence>
<dbReference type="CDD" id="cd17929">
    <property type="entry name" value="DEXHc_priA"/>
    <property type="match status" value="1"/>
</dbReference>
<comment type="catalytic activity">
    <reaction evidence="11 12">
        <text>ATP + H2O = ADP + phosphate + H(+)</text>
        <dbReference type="Rhea" id="RHEA:13065"/>
        <dbReference type="ChEBI" id="CHEBI:15377"/>
        <dbReference type="ChEBI" id="CHEBI:15378"/>
        <dbReference type="ChEBI" id="CHEBI:30616"/>
        <dbReference type="ChEBI" id="CHEBI:43474"/>
        <dbReference type="ChEBI" id="CHEBI:456216"/>
        <dbReference type="EC" id="5.6.2.4"/>
    </reaction>
</comment>
<evidence type="ECO:0000259" key="14">
    <source>
        <dbReference type="PROSITE" id="PS51194"/>
    </source>
</evidence>
<evidence type="ECO:0000256" key="1">
    <source>
        <dbReference type="ARBA" id="ARBA00022515"/>
    </source>
</evidence>
<keyword evidence="4 12" id="KW-0547">Nucleotide-binding</keyword>
<feature type="binding site" evidence="12">
    <location>
        <position position="481"/>
    </location>
    <ligand>
        <name>Zn(2+)</name>
        <dbReference type="ChEBI" id="CHEBI:29105"/>
        <label>1</label>
    </ligand>
</feature>
<dbReference type="GO" id="GO:0016887">
    <property type="term" value="F:ATP hydrolysis activity"/>
    <property type="evidence" value="ECO:0007669"/>
    <property type="project" value="RHEA"/>
</dbReference>
<dbReference type="GO" id="GO:1990077">
    <property type="term" value="C:primosome complex"/>
    <property type="evidence" value="ECO:0007669"/>
    <property type="project" value="UniProtKB-UniRule"/>
</dbReference>
<dbReference type="Pfam" id="PF17764">
    <property type="entry name" value="PriA_3primeBD"/>
    <property type="match status" value="1"/>
</dbReference>
<dbReference type="PANTHER" id="PTHR30580">
    <property type="entry name" value="PRIMOSOMAL PROTEIN N"/>
    <property type="match status" value="1"/>
</dbReference>
<keyword evidence="9 12" id="KW-0238">DNA-binding</keyword>
<dbReference type="HOGENOM" id="CLU_013353_3_1_6"/>
<dbReference type="GO" id="GO:0008270">
    <property type="term" value="F:zinc ion binding"/>
    <property type="evidence" value="ECO:0007669"/>
    <property type="project" value="UniProtKB-UniRule"/>
</dbReference>
<dbReference type="GO" id="GO:0043138">
    <property type="term" value="F:3'-5' DNA helicase activity"/>
    <property type="evidence" value="ECO:0007669"/>
    <property type="project" value="UniProtKB-EC"/>
</dbReference>
<sequence length="753" mass="85252">MTDTYYLRIALPVPLRRQFDYLPLANTAASHYKIGSRVRVPFGRQQLIGFVLSIETETAVPVDKLKPITESLDSDTLVSPNILQLCEWLSTYYHHPLGEVLDLAIPVLLRKGGQISDIAEPHWRALSCKLQPSNVANSSVITGKKQLALWQLFQQQPHWRHKELTQQGFAKAQLDRLFNLGFIEPYQQLPVPHCDAASQSALTLNNEQVSAVDKISEQFGKFHVALLDGITGSGKTEVYLQLIAKTIEQGKQALVLVPEIGLTPQTLRRFQARFDVPVVMMHSNLNDKERLIAWHQCSQNQAKILIGTRSAIFTPLPSLGLIIIDEEHDGSFKQQDGLRYNARDFAIKRAHKESLPIVLGSATPALETLHNAYSRRYSHHKLTIRAGNAKPPRMKLHSILHQPLESGLALPVVDKIKQHLNAGQQVMIFINRRGFAPTLACRDCGWMAECIRCDARMTMHQYPPHMHCHHCDNQVGIPRLCPNCNSMQIEALGQGTERIEENLHQLFPGSDIKRVDRDTVRTKDAFDNLFDEIHKGEPCILVGTQMLAKGHHFPDVTMVVILDADSGLFSADFRGMEKTAQLILQVAGRAGRGDKPGEVWIQTLYADHPQLNLLLDGGYHGLADNLLQERKHIQLPPYSYMALLRTECSDKHLAEQVQNQAREFVQSWLNQYWQGNLLSINETQADTTPVTLLGPFPAPMERRNGRFRQQMQIMSHERNALHRVLEPLVHFLENLKGIQKIRWNLDIDPIDMS</sequence>
<evidence type="ECO:0000259" key="13">
    <source>
        <dbReference type="PROSITE" id="PS51192"/>
    </source>
</evidence>
<evidence type="ECO:0000256" key="10">
    <source>
        <dbReference type="ARBA" id="ARBA00023235"/>
    </source>
</evidence>
<dbReference type="Proteomes" id="UP000032749">
    <property type="component" value="Chromosome"/>
</dbReference>
<keyword evidence="5 12" id="KW-0378">Hydrolase</keyword>
<feature type="binding site" evidence="12">
    <location>
        <position position="444"/>
    </location>
    <ligand>
        <name>Zn(2+)</name>
        <dbReference type="ChEBI" id="CHEBI:29105"/>
        <label>1</label>
    </ligand>
</feature>
<dbReference type="SUPFAM" id="SSF52540">
    <property type="entry name" value="P-loop containing nucleoside triphosphate hydrolases"/>
    <property type="match status" value="2"/>
</dbReference>
<comment type="subunit">
    <text evidence="12">Component of the replication restart primosome.</text>
</comment>
<dbReference type="InterPro" id="IPR011545">
    <property type="entry name" value="DEAD/DEAH_box_helicase_dom"/>
</dbReference>
<dbReference type="HAMAP" id="MF_00983">
    <property type="entry name" value="PriA"/>
    <property type="match status" value="1"/>
</dbReference>
<dbReference type="InterPro" id="IPR005259">
    <property type="entry name" value="PriA"/>
</dbReference>
<keyword evidence="3 12" id="KW-0479">Metal-binding</keyword>
<reference evidence="15 16" key="1">
    <citation type="journal article" date="2013" name="Nat. Commun.">
        <title>Genome sequence and functional genomic analysis of the oil-degrading bacterium Oleispira antarctica.</title>
        <authorList>
            <person name="Kube M."/>
            <person name="Chernikova T.N."/>
            <person name="Al-Ramahi Y."/>
            <person name="Beloqui A."/>
            <person name="Lopez-Cortez N."/>
            <person name="Guazzaroni M.E."/>
            <person name="Heipieper H.J."/>
            <person name="Klages S."/>
            <person name="Kotsyurbenko O.R."/>
            <person name="Langer I."/>
            <person name="Nechitaylo T.Y."/>
            <person name="Lunsdorf H."/>
            <person name="Fernandez M."/>
            <person name="Juarez S."/>
            <person name="Ciordia S."/>
            <person name="Singer A."/>
            <person name="Kagan O."/>
            <person name="Egorova O."/>
            <person name="Petit P.A."/>
            <person name="Stogios P."/>
            <person name="Kim Y."/>
            <person name="Tchigvintsev A."/>
            <person name="Flick R."/>
            <person name="Denaro R."/>
            <person name="Genovese M."/>
            <person name="Albar J.P."/>
            <person name="Reva O.N."/>
            <person name="Martinez-Gomariz M."/>
            <person name="Tran H."/>
            <person name="Ferrer M."/>
            <person name="Savchenko A."/>
            <person name="Yakunin A.F."/>
            <person name="Yakimov M.M."/>
            <person name="Golyshina O.V."/>
            <person name="Reinhardt R."/>
            <person name="Golyshin P.N."/>
        </authorList>
    </citation>
    <scope>NUCLEOTIDE SEQUENCE [LARGE SCALE GENOMIC DNA]</scope>
</reference>
<dbReference type="CDD" id="cd18804">
    <property type="entry name" value="SF2_C_priA"/>
    <property type="match status" value="1"/>
</dbReference>
<feature type="domain" description="Helicase ATP-binding" evidence="13">
    <location>
        <begin position="216"/>
        <end position="382"/>
    </location>
</feature>
<evidence type="ECO:0000256" key="6">
    <source>
        <dbReference type="ARBA" id="ARBA00022806"/>
    </source>
</evidence>
<dbReference type="SMART" id="SM00487">
    <property type="entry name" value="DEXDc"/>
    <property type="match status" value="1"/>
</dbReference>
<evidence type="ECO:0000313" key="16">
    <source>
        <dbReference type="Proteomes" id="UP000032749"/>
    </source>
</evidence>
<dbReference type="NCBIfam" id="NF004065">
    <property type="entry name" value="PRK05580.1-1"/>
    <property type="match status" value="1"/>
</dbReference>
<dbReference type="GO" id="GO:0006269">
    <property type="term" value="P:DNA replication, synthesis of primer"/>
    <property type="evidence" value="ECO:0007669"/>
    <property type="project" value="UniProtKB-KW"/>
</dbReference>
<feature type="binding site" evidence="12">
    <location>
        <position position="484"/>
    </location>
    <ligand>
        <name>Zn(2+)</name>
        <dbReference type="ChEBI" id="CHEBI:29105"/>
        <label>1</label>
    </ligand>
</feature>
<evidence type="ECO:0000256" key="2">
    <source>
        <dbReference type="ARBA" id="ARBA00022705"/>
    </source>
</evidence>
<dbReference type="FunFam" id="3.40.50.300:FF:000489">
    <property type="entry name" value="Primosome assembly protein PriA"/>
    <property type="match status" value="1"/>
</dbReference>
<comment type="function">
    <text evidence="12">Initiates the restart of stalled replication forks, which reloads the replicative helicase on sites other than the origin of replication. Recognizes and binds to abandoned replication forks and remodels them to uncover a helicase loading site. Promotes assembly of the primosome at these replication forks.</text>
</comment>
<dbReference type="InterPro" id="IPR042115">
    <property type="entry name" value="PriA_3primeBD_sf"/>
</dbReference>
<feature type="binding site" evidence="12">
    <location>
        <position position="471"/>
    </location>
    <ligand>
        <name>Zn(2+)</name>
        <dbReference type="ChEBI" id="CHEBI:29105"/>
        <label>2</label>
    </ligand>
</feature>
<comment type="catalytic activity">
    <reaction evidence="12">
        <text>Couples ATP hydrolysis with the unwinding of duplex DNA by translocating in the 3'-5' direction.</text>
        <dbReference type="EC" id="5.6.2.4"/>
    </reaction>
</comment>
<dbReference type="SMART" id="SM00490">
    <property type="entry name" value="HELICc"/>
    <property type="match status" value="1"/>
</dbReference>
<feature type="domain" description="Helicase C-terminal" evidence="14">
    <location>
        <begin position="415"/>
        <end position="644"/>
    </location>
</feature>
<dbReference type="GO" id="GO:0006302">
    <property type="term" value="P:double-strand break repair"/>
    <property type="evidence" value="ECO:0007669"/>
    <property type="project" value="InterPro"/>
</dbReference>
<dbReference type="AlphaFoldDB" id="R4YS59"/>
<dbReference type="KEGG" id="oai:OLEAN_C35940"/>
<keyword evidence="16" id="KW-1185">Reference proteome</keyword>
<keyword evidence="8 12" id="KW-0067">ATP-binding</keyword>
<feature type="binding site" evidence="12">
    <location>
        <position position="450"/>
    </location>
    <ligand>
        <name>Zn(2+)</name>
        <dbReference type="ChEBI" id="CHEBI:29105"/>
        <label>2</label>
    </ligand>
</feature>
<dbReference type="STRING" id="698738.OLEAN_C35940"/>
<evidence type="ECO:0000313" key="15">
    <source>
        <dbReference type="EMBL" id="CCK77770.1"/>
    </source>
</evidence>
<dbReference type="OrthoDB" id="9759544at2"/>
<keyword evidence="2 12" id="KW-0235">DNA replication</keyword>
<feature type="binding site" evidence="12">
    <location>
        <position position="453"/>
    </location>
    <ligand>
        <name>Zn(2+)</name>
        <dbReference type="ChEBI" id="CHEBI:29105"/>
        <label>2</label>
    </ligand>
</feature>
<accession>R4YS59</accession>
<name>R4YS59_OLEAN</name>
<evidence type="ECO:0000256" key="4">
    <source>
        <dbReference type="ARBA" id="ARBA00022741"/>
    </source>
</evidence>
<evidence type="ECO:0000256" key="11">
    <source>
        <dbReference type="ARBA" id="ARBA00048988"/>
    </source>
</evidence>
<evidence type="ECO:0000256" key="9">
    <source>
        <dbReference type="ARBA" id="ARBA00023125"/>
    </source>
</evidence>
<proteinExistence type="inferred from homology"/>
<dbReference type="EMBL" id="FO203512">
    <property type="protein sequence ID" value="CCK77770.1"/>
    <property type="molecule type" value="Genomic_DNA"/>
</dbReference>
<dbReference type="InterPro" id="IPR014001">
    <property type="entry name" value="Helicase_ATP-bd"/>
</dbReference>